<dbReference type="EMBL" id="KQ982156">
    <property type="protein sequence ID" value="KYQ59567.1"/>
    <property type="molecule type" value="Genomic_DNA"/>
</dbReference>
<gene>
    <name evidence="3" type="ORF">ALC60_01408</name>
</gene>
<accession>A0A151XGS9</accession>
<protein>
    <submittedName>
        <fullName evidence="3">Uncharacterized protein</fullName>
    </submittedName>
</protein>
<proteinExistence type="predicted"/>
<keyword evidence="2" id="KW-0732">Signal</keyword>
<sequence length="221" mass="24305">HVHVSLIIVICSAIIAGRGVKCIGYGRTGSDSDPNEATSLRVVAQAGRNAHRASERERGVRIKIGNAESVRCITAAGAGASRLACNYFAMTNIEEMEQSFRVQRQREEKSKRRSKKYKRRKATGSNGNAGSRCHRGGGDRAEPNSEESDLMPCTHVRVVGERRTRETEWQQKKGTEWSLNWSVGRLAVLVCPTHALRAEISDALALATKVHGDSYPSYGKK</sequence>
<feature type="compositionally biased region" description="Basic residues" evidence="1">
    <location>
        <begin position="111"/>
        <end position="122"/>
    </location>
</feature>
<dbReference type="AlphaFoldDB" id="A0A151XGS9"/>
<dbReference type="Proteomes" id="UP000075809">
    <property type="component" value="Unassembled WGS sequence"/>
</dbReference>
<feature type="chain" id="PRO_5007591919" evidence="2">
    <location>
        <begin position="20"/>
        <end position="221"/>
    </location>
</feature>
<evidence type="ECO:0000313" key="3">
    <source>
        <dbReference type="EMBL" id="KYQ59567.1"/>
    </source>
</evidence>
<evidence type="ECO:0000256" key="1">
    <source>
        <dbReference type="SAM" id="MobiDB-lite"/>
    </source>
</evidence>
<evidence type="ECO:0000256" key="2">
    <source>
        <dbReference type="SAM" id="SignalP"/>
    </source>
</evidence>
<reference evidence="3 4" key="1">
    <citation type="submission" date="2015-09" db="EMBL/GenBank/DDBJ databases">
        <title>Trachymyrmex zeteki WGS genome.</title>
        <authorList>
            <person name="Nygaard S."/>
            <person name="Hu H."/>
            <person name="Boomsma J."/>
            <person name="Zhang G."/>
        </authorList>
    </citation>
    <scope>NUCLEOTIDE SEQUENCE [LARGE SCALE GENOMIC DNA]</scope>
    <source>
        <strain evidence="3">Tzet28-1</strain>
        <tissue evidence="3">Whole body</tissue>
    </source>
</reference>
<keyword evidence="4" id="KW-1185">Reference proteome</keyword>
<name>A0A151XGS9_9HYME</name>
<evidence type="ECO:0000313" key="4">
    <source>
        <dbReference type="Proteomes" id="UP000075809"/>
    </source>
</evidence>
<feature type="non-terminal residue" evidence="3">
    <location>
        <position position="1"/>
    </location>
</feature>
<feature type="region of interest" description="Disordered" evidence="1">
    <location>
        <begin position="100"/>
        <end position="150"/>
    </location>
</feature>
<organism evidence="3 4">
    <name type="scientific">Mycetomoellerius zeteki</name>
    <dbReference type="NCBI Taxonomy" id="64791"/>
    <lineage>
        <taxon>Eukaryota</taxon>
        <taxon>Metazoa</taxon>
        <taxon>Ecdysozoa</taxon>
        <taxon>Arthropoda</taxon>
        <taxon>Hexapoda</taxon>
        <taxon>Insecta</taxon>
        <taxon>Pterygota</taxon>
        <taxon>Neoptera</taxon>
        <taxon>Endopterygota</taxon>
        <taxon>Hymenoptera</taxon>
        <taxon>Apocrita</taxon>
        <taxon>Aculeata</taxon>
        <taxon>Formicoidea</taxon>
        <taxon>Formicidae</taxon>
        <taxon>Myrmicinae</taxon>
        <taxon>Mycetomoellerius</taxon>
    </lineage>
</organism>
<feature type="signal peptide" evidence="2">
    <location>
        <begin position="1"/>
        <end position="19"/>
    </location>
</feature>